<sequence length="267" mass="30215">MINQPLQDLNHLQGHLHPPQTLGFEQTMGSSQSSSPGNLDQREEEESVDSSFTCEICIEPVVSNKKFKYRQKRSCTHPYCVDCISKYIEVKVDDNVSEIKCPDPNCDEFFESVLCQSILPVRVFEKWCDVLCNAAVLRWERTYCPYRDCSALILNECGEKIKKSKCPSCKKLFCFKCNVPWHSGYQCHESREMRDTNDVLFGTLAERNKWRRCPSCNHFVELRSGCLAVRCSSGRGRAAASLCSRVLMEAAGGGDMMIVLGHGFGIV</sequence>
<dbReference type="InterPro" id="IPR031127">
    <property type="entry name" value="E3_UB_ligase_RBR"/>
</dbReference>
<evidence type="ECO:0000256" key="12">
    <source>
        <dbReference type="PROSITE-ProRule" id="PRU00175"/>
    </source>
</evidence>
<dbReference type="EC" id="2.3.2.31" evidence="5"/>
<protein>
    <recommendedName>
        <fullName evidence="5">RBR-type E3 ubiquitin transferase</fullName>
        <ecNumber evidence="5">2.3.2.31</ecNumber>
    </recommendedName>
</protein>
<comment type="caution">
    <text evidence="16">The sequence shown here is derived from an EMBL/GenBank/DDBJ whole genome shotgun (WGS) entry which is preliminary data.</text>
</comment>
<dbReference type="Proteomes" id="UP000541444">
    <property type="component" value="Unassembled WGS sequence"/>
</dbReference>
<evidence type="ECO:0000259" key="15">
    <source>
        <dbReference type="PROSITE" id="PS51873"/>
    </source>
</evidence>
<dbReference type="AlphaFoldDB" id="A0A7J7N500"/>
<dbReference type="PANTHER" id="PTHR11685">
    <property type="entry name" value="RBR FAMILY RING FINGER AND IBR DOMAIN-CONTAINING"/>
    <property type="match status" value="1"/>
</dbReference>
<evidence type="ECO:0000313" key="17">
    <source>
        <dbReference type="Proteomes" id="UP000541444"/>
    </source>
</evidence>
<dbReference type="FunFam" id="3.30.40.10:FF:000230">
    <property type="entry name" value="RBR-type E3 ubiquitin transferase"/>
    <property type="match status" value="1"/>
</dbReference>
<keyword evidence="10" id="KW-0833">Ubl conjugation pathway</keyword>
<comment type="function">
    <text evidence="3">Might act as an E3 ubiquitin-protein ligase, or as part of E3 complex, which accepts ubiquitin from specific E2 ubiquitin-conjugating enzymes and then transfers it to substrates.</text>
</comment>
<dbReference type="PROSITE" id="PS00028">
    <property type="entry name" value="ZINC_FINGER_C2H2_1"/>
    <property type="match status" value="1"/>
</dbReference>
<dbReference type="InterPro" id="IPR017907">
    <property type="entry name" value="Znf_RING_CS"/>
</dbReference>
<evidence type="ECO:0000256" key="6">
    <source>
        <dbReference type="ARBA" id="ARBA00022679"/>
    </source>
</evidence>
<name>A0A7J7N500_9MAGN</name>
<gene>
    <name evidence="16" type="ORF">GIB67_008241</name>
</gene>
<dbReference type="InterPro" id="IPR013083">
    <property type="entry name" value="Znf_RING/FYVE/PHD"/>
</dbReference>
<keyword evidence="6" id="KW-0808">Transferase</keyword>
<dbReference type="PROSITE" id="PS00518">
    <property type="entry name" value="ZF_RING_1"/>
    <property type="match status" value="1"/>
</dbReference>
<feature type="domain" description="RING-type" evidence="15">
    <location>
        <begin position="50"/>
        <end position="266"/>
    </location>
</feature>
<accession>A0A7J7N500</accession>
<evidence type="ECO:0000256" key="2">
    <source>
        <dbReference type="ARBA" id="ARBA00001947"/>
    </source>
</evidence>
<feature type="region of interest" description="Disordered" evidence="13">
    <location>
        <begin position="1"/>
        <end position="47"/>
    </location>
</feature>
<comment type="cofactor">
    <cofactor evidence="2">
        <name>Zn(2+)</name>
        <dbReference type="ChEBI" id="CHEBI:29105"/>
    </cofactor>
</comment>
<dbReference type="Pfam" id="PF01485">
    <property type="entry name" value="IBR"/>
    <property type="match status" value="1"/>
</dbReference>
<evidence type="ECO:0000256" key="10">
    <source>
        <dbReference type="ARBA" id="ARBA00022786"/>
    </source>
</evidence>
<dbReference type="EMBL" id="JACGCM010001055">
    <property type="protein sequence ID" value="KAF6162112.1"/>
    <property type="molecule type" value="Genomic_DNA"/>
</dbReference>
<keyword evidence="17" id="KW-1185">Reference proteome</keyword>
<reference evidence="16 17" key="1">
    <citation type="journal article" date="2020" name="IScience">
        <title>Genome Sequencing of the Endangered Kingdonia uniflora (Circaeasteraceae, Ranunculales) Reveals Potential Mechanisms of Evolutionary Specialization.</title>
        <authorList>
            <person name="Sun Y."/>
            <person name="Deng T."/>
            <person name="Zhang A."/>
            <person name="Moore M.J."/>
            <person name="Landis J.B."/>
            <person name="Lin N."/>
            <person name="Zhang H."/>
            <person name="Zhang X."/>
            <person name="Huang J."/>
            <person name="Zhang X."/>
            <person name="Sun H."/>
            <person name="Wang H."/>
        </authorList>
    </citation>
    <scope>NUCLEOTIDE SEQUENCE [LARGE SCALE GENOMIC DNA]</scope>
    <source>
        <strain evidence="16">TB1705</strain>
        <tissue evidence="16">Leaf</tissue>
    </source>
</reference>
<organism evidence="16 17">
    <name type="scientific">Kingdonia uniflora</name>
    <dbReference type="NCBI Taxonomy" id="39325"/>
    <lineage>
        <taxon>Eukaryota</taxon>
        <taxon>Viridiplantae</taxon>
        <taxon>Streptophyta</taxon>
        <taxon>Embryophyta</taxon>
        <taxon>Tracheophyta</taxon>
        <taxon>Spermatophyta</taxon>
        <taxon>Magnoliopsida</taxon>
        <taxon>Ranunculales</taxon>
        <taxon>Circaeasteraceae</taxon>
        <taxon>Kingdonia</taxon>
    </lineage>
</organism>
<evidence type="ECO:0000256" key="5">
    <source>
        <dbReference type="ARBA" id="ARBA00012251"/>
    </source>
</evidence>
<evidence type="ECO:0000256" key="8">
    <source>
        <dbReference type="ARBA" id="ARBA00022737"/>
    </source>
</evidence>
<dbReference type="InterPro" id="IPR001841">
    <property type="entry name" value="Znf_RING"/>
</dbReference>
<dbReference type="InterPro" id="IPR044066">
    <property type="entry name" value="TRIAD_supradom"/>
</dbReference>
<evidence type="ECO:0000256" key="9">
    <source>
        <dbReference type="ARBA" id="ARBA00022771"/>
    </source>
</evidence>
<evidence type="ECO:0000313" key="16">
    <source>
        <dbReference type="EMBL" id="KAF6162112.1"/>
    </source>
</evidence>
<dbReference type="PROSITE" id="PS50089">
    <property type="entry name" value="ZF_RING_2"/>
    <property type="match status" value="1"/>
</dbReference>
<keyword evidence="11" id="KW-0862">Zinc</keyword>
<comment type="similarity">
    <text evidence="4">Belongs to the RBR family. Ariadne subfamily.</text>
</comment>
<dbReference type="SUPFAM" id="SSF57850">
    <property type="entry name" value="RING/U-box"/>
    <property type="match status" value="3"/>
</dbReference>
<dbReference type="Gene3D" id="3.30.40.10">
    <property type="entry name" value="Zinc/RING finger domain, C3HC4 (zinc finger)"/>
    <property type="match status" value="1"/>
</dbReference>
<dbReference type="InterPro" id="IPR013087">
    <property type="entry name" value="Znf_C2H2_type"/>
</dbReference>
<evidence type="ECO:0000256" key="4">
    <source>
        <dbReference type="ARBA" id="ARBA00005884"/>
    </source>
</evidence>
<evidence type="ECO:0000256" key="7">
    <source>
        <dbReference type="ARBA" id="ARBA00022723"/>
    </source>
</evidence>
<feature type="domain" description="RING-type" evidence="14">
    <location>
        <begin position="54"/>
        <end position="102"/>
    </location>
</feature>
<dbReference type="GO" id="GO:0061630">
    <property type="term" value="F:ubiquitin protein ligase activity"/>
    <property type="evidence" value="ECO:0007669"/>
    <property type="project" value="UniProtKB-EC"/>
</dbReference>
<evidence type="ECO:0000256" key="1">
    <source>
        <dbReference type="ARBA" id="ARBA00001798"/>
    </source>
</evidence>
<dbReference type="GO" id="GO:0016567">
    <property type="term" value="P:protein ubiquitination"/>
    <property type="evidence" value="ECO:0007669"/>
    <property type="project" value="InterPro"/>
</dbReference>
<dbReference type="PROSITE" id="PS51873">
    <property type="entry name" value="TRIAD"/>
    <property type="match status" value="1"/>
</dbReference>
<evidence type="ECO:0000256" key="13">
    <source>
        <dbReference type="SAM" id="MobiDB-lite"/>
    </source>
</evidence>
<dbReference type="OrthoDB" id="10009520at2759"/>
<evidence type="ECO:0000256" key="11">
    <source>
        <dbReference type="ARBA" id="ARBA00022833"/>
    </source>
</evidence>
<keyword evidence="9 12" id="KW-0863">Zinc-finger</keyword>
<dbReference type="SMART" id="SM00647">
    <property type="entry name" value="IBR"/>
    <property type="match status" value="1"/>
</dbReference>
<dbReference type="GO" id="GO:0008270">
    <property type="term" value="F:zinc ion binding"/>
    <property type="evidence" value="ECO:0007669"/>
    <property type="project" value="UniProtKB-KW"/>
</dbReference>
<proteinExistence type="inferred from homology"/>
<evidence type="ECO:0000256" key="3">
    <source>
        <dbReference type="ARBA" id="ARBA00003976"/>
    </source>
</evidence>
<keyword evidence="8" id="KW-0677">Repeat</keyword>
<dbReference type="InterPro" id="IPR002867">
    <property type="entry name" value="IBR_dom"/>
</dbReference>
<evidence type="ECO:0000259" key="14">
    <source>
        <dbReference type="PROSITE" id="PS50089"/>
    </source>
</evidence>
<comment type="catalytic activity">
    <reaction evidence="1">
        <text>[E2 ubiquitin-conjugating enzyme]-S-ubiquitinyl-L-cysteine + [acceptor protein]-L-lysine = [E2 ubiquitin-conjugating enzyme]-L-cysteine + [acceptor protein]-N(6)-ubiquitinyl-L-lysine.</text>
        <dbReference type="EC" id="2.3.2.31"/>
    </reaction>
</comment>
<keyword evidence="7" id="KW-0479">Metal-binding</keyword>
<feature type="compositionally biased region" description="Polar residues" evidence="13">
    <location>
        <begin position="23"/>
        <end position="38"/>
    </location>
</feature>